<dbReference type="GO" id="GO:0004222">
    <property type="term" value="F:metalloendopeptidase activity"/>
    <property type="evidence" value="ECO:0007669"/>
    <property type="project" value="InterPro"/>
</dbReference>
<evidence type="ECO:0000256" key="6">
    <source>
        <dbReference type="ARBA" id="ARBA00023049"/>
    </source>
</evidence>
<dbReference type="EMBL" id="UINC01010389">
    <property type="protein sequence ID" value="SVA46217.1"/>
    <property type="molecule type" value="Genomic_DNA"/>
</dbReference>
<gene>
    <name evidence="8" type="ORF">METZ01_LOCUS99071</name>
</gene>
<evidence type="ECO:0000256" key="5">
    <source>
        <dbReference type="ARBA" id="ARBA00022833"/>
    </source>
</evidence>
<keyword evidence="3" id="KW-0479">Metal-binding</keyword>
<evidence type="ECO:0000256" key="1">
    <source>
        <dbReference type="ARBA" id="ARBA00001947"/>
    </source>
</evidence>
<keyword evidence="6" id="KW-0482">Metalloprotease</keyword>
<dbReference type="Gene3D" id="3.30.2010.10">
    <property type="entry name" value="Metalloproteases ('zincins'), catalytic domain"/>
    <property type="match status" value="1"/>
</dbReference>
<evidence type="ECO:0000256" key="4">
    <source>
        <dbReference type="ARBA" id="ARBA00022801"/>
    </source>
</evidence>
<proteinExistence type="predicted"/>
<dbReference type="GO" id="GO:0051603">
    <property type="term" value="P:proteolysis involved in protein catabolic process"/>
    <property type="evidence" value="ECO:0007669"/>
    <property type="project" value="TreeGrafter"/>
</dbReference>
<evidence type="ECO:0000313" key="8">
    <source>
        <dbReference type="EMBL" id="SVA46217.1"/>
    </source>
</evidence>
<reference evidence="8" key="1">
    <citation type="submission" date="2018-05" db="EMBL/GenBank/DDBJ databases">
        <authorList>
            <person name="Lanie J.A."/>
            <person name="Ng W.-L."/>
            <person name="Kazmierczak K.M."/>
            <person name="Andrzejewski T.M."/>
            <person name="Davidsen T.M."/>
            <person name="Wayne K.J."/>
            <person name="Tettelin H."/>
            <person name="Glass J.I."/>
            <person name="Rusch D."/>
            <person name="Podicherti R."/>
            <person name="Tsui H.-C.T."/>
            <person name="Winkler M.E."/>
        </authorList>
    </citation>
    <scope>NUCLEOTIDE SEQUENCE</scope>
</reference>
<dbReference type="AlphaFoldDB" id="A0A381W2V3"/>
<dbReference type="InterPro" id="IPR051156">
    <property type="entry name" value="Mito/Outer_Membr_Metalloprot"/>
</dbReference>
<dbReference type="PANTHER" id="PTHR22726">
    <property type="entry name" value="METALLOENDOPEPTIDASE OMA1"/>
    <property type="match status" value="1"/>
</dbReference>
<keyword evidence="5" id="KW-0862">Zinc</keyword>
<dbReference type="GO" id="GO:0016020">
    <property type="term" value="C:membrane"/>
    <property type="evidence" value="ECO:0007669"/>
    <property type="project" value="TreeGrafter"/>
</dbReference>
<name>A0A381W2V3_9ZZZZ</name>
<sequence length="253" mass="27576">MPSRYRLVVGLIFLQGCGVTYQLPIPPSSTLIEAANEIRATPTREPVTVALNSAEKRIGEIERRLQPATQELCLNLRERASADCRTWQISIIDEDEINAYATGTNDVVVHRGVIEYAQKDDEIALVVAHELSHHLLNHLNESAARNILGSLIGAAVATTIGGASSGNRDAGAEVGSWIANQSFSRAQEKEADIMAGRLLFNAGYSLTQARSQFILLAQLSDHARVRSTFLDTHPVGPERLAHWDMIIEGTASN</sequence>
<evidence type="ECO:0000259" key="7">
    <source>
        <dbReference type="Pfam" id="PF01435"/>
    </source>
</evidence>
<feature type="domain" description="Peptidase M48" evidence="7">
    <location>
        <begin position="70"/>
        <end position="242"/>
    </location>
</feature>
<dbReference type="PANTHER" id="PTHR22726:SF1">
    <property type="entry name" value="METALLOENDOPEPTIDASE OMA1, MITOCHONDRIAL"/>
    <property type="match status" value="1"/>
</dbReference>
<accession>A0A381W2V3</accession>
<evidence type="ECO:0000256" key="3">
    <source>
        <dbReference type="ARBA" id="ARBA00022723"/>
    </source>
</evidence>
<keyword evidence="4" id="KW-0378">Hydrolase</keyword>
<protein>
    <recommendedName>
        <fullName evidence="7">Peptidase M48 domain-containing protein</fullName>
    </recommendedName>
</protein>
<dbReference type="PROSITE" id="PS51257">
    <property type="entry name" value="PROKAR_LIPOPROTEIN"/>
    <property type="match status" value="1"/>
</dbReference>
<organism evidence="8">
    <name type="scientific">marine metagenome</name>
    <dbReference type="NCBI Taxonomy" id="408172"/>
    <lineage>
        <taxon>unclassified sequences</taxon>
        <taxon>metagenomes</taxon>
        <taxon>ecological metagenomes</taxon>
    </lineage>
</organism>
<comment type="cofactor">
    <cofactor evidence="1">
        <name>Zn(2+)</name>
        <dbReference type="ChEBI" id="CHEBI:29105"/>
    </cofactor>
</comment>
<dbReference type="Pfam" id="PF01435">
    <property type="entry name" value="Peptidase_M48"/>
    <property type="match status" value="1"/>
</dbReference>
<dbReference type="InterPro" id="IPR001915">
    <property type="entry name" value="Peptidase_M48"/>
</dbReference>
<evidence type="ECO:0000256" key="2">
    <source>
        <dbReference type="ARBA" id="ARBA00022670"/>
    </source>
</evidence>
<dbReference type="GO" id="GO:0046872">
    <property type="term" value="F:metal ion binding"/>
    <property type="evidence" value="ECO:0007669"/>
    <property type="project" value="UniProtKB-KW"/>
</dbReference>
<keyword evidence="2" id="KW-0645">Protease</keyword>